<dbReference type="Gene3D" id="3.90.550.10">
    <property type="entry name" value="Spore Coat Polysaccharide Biosynthesis Protein SpsA, Chain A"/>
    <property type="match status" value="1"/>
</dbReference>
<dbReference type="SUPFAM" id="SSF53448">
    <property type="entry name" value="Nucleotide-diphospho-sugar transferases"/>
    <property type="match status" value="1"/>
</dbReference>
<gene>
    <name evidence="1" type="ORF">NEA10_18720</name>
</gene>
<dbReference type="EMBL" id="CP098611">
    <property type="protein sequence ID" value="USR90830.1"/>
    <property type="molecule type" value="Genomic_DNA"/>
</dbReference>
<name>A0ABY5AP86_9CYAN</name>
<dbReference type="InterPro" id="IPR029044">
    <property type="entry name" value="Nucleotide-diphossugar_trans"/>
</dbReference>
<dbReference type="CDD" id="cd00761">
    <property type="entry name" value="Glyco_tranf_GTA_type"/>
    <property type="match status" value="1"/>
</dbReference>
<keyword evidence="2" id="KW-1185">Reference proteome</keyword>
<reference evidence="1" key="1">
    <citation type="submission" date="2022-06" db="EMBL/GenBank/DDBJ databases">
        <title>Genome sequence of Phormidium yuhuli AB48 isolated from an industrial photobioreactor environment.</title>
        <authorList>
            <person name="Qiu Y."/>
            <person name="Noonan A.J.C."/>
            <person name="Dofher K."/>
            <person name="Koch M."/>
            <person name="Kieft B."/>
            <person name="Lin X."/>
            <person name="Ziels R.M."/>
            <person name="Hallam S.J."/>
        </authorList>
    </citation>
    <scope>NUCLEOTIDE SEQUENCE</scope>
    <source>
        <strain evidence="1">AB48</strain>
    </source>
</reference>
<evidence type="ECO:0000313" key="2">
    <source>
        <dbReference type="Proteomes" id="UP001056708"/>
    </source>
</evidence>
<dbReference type="Proteomes" id="UP001056708">
    <property type="component" value="Chromosome"/>
</dbReference>
<protein>
    <submittedName>
        <fullName evidence="1">Glycosyltransferase</fullName>
    </submittedName>
</protein>
<accession>A0ABY5AP86</accession>
<evidence type="ECO:0000313" key="1">
    <source>
        <dbReference type="EMBL" id="USR90830.1"/>
    </source>
</evidence>
<dbReference type="RefSeq" id="WP_252662854.1">
    <property type="nucleotide sequence ID" value="NZ_CP098611.1"/>
</dbReference>
<organism evidence="1 2">
    <name type="scientific">Phormidium yuhuli AB48</name>
    <dbReference type="NCBI Taxonomy" id="2940671"/>
    <lineage>
        <taxon>Bacteria</taxon>
        <taxon>Bacillati</taxon>
        <taxon>Cyanobacteriota</taxon>
        <taxon>Cyanophyceae</taxon>
        <taxon>Oscillatoriophycideae</taxon>
        <taxon>Oscillatoriales</taxon>
        <taxon>Oscillatoriaceae</taxon>
        <taxon>Phormidium</taxon>
        <taxon>Phormidium yuhuli</taxon>
    </lineage>
</organism>
<proteinExistence type="predicted"/>
<sequence length="333" mass="38953">MNKSQVIDTNPTLSTSSGVQTETCSLSIMVARTDLPFMMHTIPHLVRSCNFPFFKRVLVMDTAPLSGDKVSRPGVGTLDDLRTCCQKLIDDDIMDEVIEMDYSEEYRRQIYKKHFGIADIRPTHNYKGYPILGSIFAIDKVPGDYIVHFDSDMLLHQEPDFNWIELGMDLLNRRDEVMFVRPFTGFPIPNEHVFHQTQAYDYDSEGFYKFTFFSSRAFLLKRSKFEQLLPMSVLWMRFKRKWLSNLPPRVLTQVHNWTGRGQLDSWEVIVSRKLKTVNCVRATLAHPQAWTLHPTQRSPEFIENLPNIIERIERGEAPQEQAGYYDLKLEYWI</sequence>